<dbReference type="Pfam" id="PF16335">
    <property type="entry name" value="GtaA_6_Hairpin"/>
    <property type="match status" value="1"/>
</dbReference>
<dbReference type="Pfam" id="PF03211">
    <property type="entry name" value="Pectate_lyase"/>
    <property type="match status" value="1"/>
</dbReference>
<sequence>MFVSISLALALAALVAANPAPTIQKRTATNVWPKAPTTSSLSKAMTIAAGQTFTPSQAYTRYDRGSGACNGQTEGGDSDAVFLLEEGATLSRVIIGANQAEGVHCLGSCTLDHVYFEDVCEDAITIKQTSGTSRINYGGAKNADDKIVQHNGGGTVIINSFYAENFGKLYRSCGNCGTQYARHVEINDVWAVDGKTLVGINTYVSSLFNVIQSFNTTRTLDTSKIVITEILPRSALPGHRASAPSATNSPETATELSRLRQVVDLIVRLSLGCPRPSFWFSTPTFSLRDAALNTLFHLFSQSSLGFLHPFRFPVFVLAGRITNWFQSRLLPGKLPSCCSLPLRQYMAKYPRPDNLVDKKLADPLEWSNGVTWEWLGAANIGNVTTIQNTYVTPTRTVFELLAGPMVLNITFFSPIETQDLTKQSLPFTYLSFECQSRDGAQHEVEVYSDISAEWISGNRGNEAQWSTSTTPSSVIHGASRQSPQSMTEISNQAEDGTVYYAMQKVNGMTYQSGQDTDVRGQFRDHTDLLNTGDTNFRPINQNFVVFGIAVSLGSITSTSRPVVWGLGLVRDNVTNYPTASGDSVNRRPYFFSDPQFSSGNIQDVIDSFLLDYSNAVSRADALDAKIRNDATALSPNDSGQYYNLVAMAARQAMAGTEITFASDQDGGTNGTDVKSFMRNTGVDTSANNVPTLYSSFPAYLYLNASWGGYLLDALLQYQNSSAYTNQYAAPDLGSAYPQAAGDRSDTSQFSVEDTASMLIMVLAQARVTGDGTLIAKYYSLLKTWADYLVKNALHPQNQVISDNLSATVSDSTKLAMKGIIGIGAMSQISRAFGKNDDAQAYSVNASTFALQWKSLALGDSKIMARYGDSSSSALMYDLYADSLLQTGLFDSDPAGSSRRNGGLPIFHTRAPNILLLSYMNILARHLALLRRILSSACTDNILVLMFLAAALTKTDNSTRNQLISSVFARATFNGTGGGGNFPVTYDTQNGKMSDPSISAGQASPAQGAMFSLLALTLPNQAISVPDLSSTSSSKKVNAGTIAGAVVGGLAGVTILIAALVFFLRRRRRDVQQQRMLVEPRLSQRFSMAQNQQQPPTITPFMHQARLQRSCRRPYKVDLVGGAADYGSRENLGGGGSSSSEKRPFAPIRGANWGQVVQNNQSSNLSERSGPGSPTFSQSASSAPSSRYQQSQRSDATTQLRNEVDGLRREMEQLRAQAREYEPPPSYT</sequence>
<comment type="similarity">
    <text evidence="4">Belongs to the polysaccharide lyase 3 family.</text>
</comment>
<feature type="compositionally biased region" description="Low complexity" evidence="11">
    <location>
        <begin position="1176"/>
        <end position="1193"/>
    </location>
</feature>
<evidence type="ECO:0000313" key="16">
    <source>
        <dbReference type="EMBL" id="KAF5335226.1"/>
    </source>
</evidence>
<protein>
    <recommendedName>
        <fullName evidence="5">pectate lyase</fullName>
        <ecNumber evidence="5">4.2.2.2</ecNumber>
    </recommendedName>
</protein>
<feature type="region of interest" description="Disordered" evidence="11">
    <location>
        <begin position="461"/>
        <end position="487"/>
    </location>
</feature>
<organism evidence="16 17">
    <name type="scientific">Tetrapyrgos nigripes</name>
    <dbReference type="NCBI Taxonomy" id="182062"/>
    <lineage>
        <taxon>Eukaryota</taxon>
        <taxon>Fungi</taxon>
        <taxon>Dikarya</taxon>
        <taxon>Basidiomycota</taxon>
        <taxon>Agaricomycotina</taxon>
        <taxon>Agaricomycetes</taxon>
        <taxon>Agaricomycetidae</taxon>
        <taxon>Agaricales</taxon>
        <taxon>Marasmiineae</taxon>
        <taxon>Marasmiaceae</taxon>
        <taxon>Tetrapyrgos</taxon>
    </lineage>
</organism>
<dbReference type="Gene3D" id="2.160.20.10">
    <property type="entry name" value="Single-stranded right-handed beta-helix, Pectin lyase-like"/>
    <property type="match status" value="1"/>
</dbReference>
<dbReference type="GO" id="GO:0005576">
    <property type="term" value="C:extracellular region"/>
    <property type="evidence" value="ECO:0007669"/>
    <property type="project" value="UniProtKB-SubCell"/>
</dbReference>
<dbReference type="SUPFAM" id="SSF51126">
    <property type="entry name" value="Pectin lyase-like"/>
    <property type="match status" value="1"/>
</dbReference>
<evidence type="ECO:0000256" key="13">
    <source>
        <dbReference type="SAM" id="SignalP"/>
    </source>
</evidence>
<keyword evidence="9" id="KW-0456">Lyase</keyword>
<dbReference type="PANTHER" id="PTHR31987">
    <property type="entry name" value="GLUTAMINASE A-RELATED"/>
    <property type="match status" value="1"/>
</dbReference>
<comment type="catalytic activity">
    <reaction evidence="1">
        <text>Eliminative cleavage of (1-&gt;4)-alpha-D-galacturonan to give oligosaccharides with 4-deoxy-alpha-D-galact-4-enuronosyl groups at their non-reducing ends.</text>
        <dbReference type="EC" id="4.2.2.2"/>
    </reaction>
</comment>
<feature type="domain" description="Glutaminase A N-terminal" evidence="15">
    <location>
        <begin position="394"/>
        <end position="629"/>
    </location>
</feature>
<dbReference type="Proteomes" id="UP000559256">
    <property type="component" value="Unassembled WGS sequence"/>
</dbReference>
<dbReference type="InterPro" id="IPR012334">
    <property type="entry name" value="Pectin_lyas_fold"/>
</dbReference>
<keyword evidence="12" id="KW-1133">Transmembrane helix</keyword>
<dbReference type="AlphaFoldDB" id="A0A8H5C532"/>
<dbReference type="InterPro" id="IPR032514">
    <property type="entry name" value="GtaA_central"/>
</dbReference>
<comment type="function">
    <text evidence="10">Pectinolytic enzyme consist of four classes of enzymes: pectin lyase, polygalacturonase, pectin methylesterase and rhamnogalacturonase. Among pectinolytic enzymes, pectin lyase is the most important in depolymerization of pectin, since it cleaves internal glycosidic bonds of highly methylated pectins. Favors pectate, the anion, over pectin, the methyl ester.</text>
</comment>
<feature type="transmembrane region" description="Helical" evidence="12">
    <location>
        <begin position="1041"/>
        <end position="1063"/>
    </location>
</feature>
<evidence type="ECO:0000256" key="7">
    <source>
        <dbReference type="ARBA" id="ARBA00022729"/>
    </source>
</evidence>
<dbReference type="GO" id="GO:0030570">
    <property type="term" value="F:pectate lyase activity"/>
    <property type="evidence" value="ECO:0007669"/>
    <property type="project" value="UniProtKB-EC"/>
</dbReference>
<feature type="region of interest" description="Disordered" evidence="11">
    <location>
        <begin position="1123"/>
        <end position="1227"/>
    </location>
</feature>
<dbReference type="InterPro" id="IPR033433">
    <property type="entry name" value="GtaA_N"/>
</dbReference>
<evidence type="ECO:0000256" key="5">
    <source>
        <dbReference type="ARBA" id="ARBA00012272"/>
    </source>
</evidence>
<evidence type="ECO:0000256" key="2">
    <source>
        <dbReference type="ARBA" id="ARBA00001913"/>
    </source>
</evidence>
<dbReference type="InterPro" id="IPR004898">
    <property type="entry name" value="Pectate_lyase_PlyH/PlyE-like"/>
</dbReference>
<keyword evidence="6" id="KW-0964">Secreted</keyword>
<keyword evidence="17" id="KW-1185">Reference proteome</keyword>
<feature type="signal peptide" evidence="13">
    <location>
        <begin position="1"/>
        <end position="17"/>
    </location>
</feature>
<evidence type="ECO:0000256" key="9">
    <source>
        <dbReference type="ARBA" id="ARBA00023239"/>
    </source>
</evidence>
<evidence type="ECO:0000256" key="6">
    <source>
        <dbReference type="ARBA" id="ARBA00022525"/>
    </source>
</evidence>
<evidence type="ECO:0000256" key="12">
    <source>
        <dbReference type="SAM" id="Phobius"/>
    </source>
</evidence>
<dbReference type="OrthoDB" id="3918848at2759"/>
<feature type="compositionally biased region" description="Basic and acidic residues" evidence="11">
    <location>
        <begin position="1201"/>
        <end position="1221"/>
    </location>
</feature>
<dbReference type="InterPro" id="IPR052743">
    <property type="entry name" value="Glutaminase_GtaA"/>
</dbReference>
<evidence type="ECO:0000256" key="4">
    <source>
        <dbReference type="ARBA" id="ARBA00006463"/>
    </source>
</evidence>
<feature type="chain" id="PRO_5034354387" description="pectate lyase" evidence="13">
    <location>
        <begin position="18"/>
        <end position="1227"/>
    </location>
</feature>
<keyword evidence="12" id="KW-0472">Membrane</keyword>
<name>A0A8H5C532_9AGAR</name>
<proteinExistence type="inferred from homology"/>
<keyword evidence="8" id="KW-0106">Calcium</keyword>
<gene>
    <name evidence="16" type="ORF">D9758_014769</name>
</gene>
<dbReference type="Pfam" id="PF17168">
    <property type="entry name" value="DUF5127"/>
    <property type="match status" value="1"/>
</dbReference>
<evidence type="ECO:0000259" key="14">
    <source>
        <dbReference type="Pfam" id="PF16335"/>
    </source>
</evidence>
<comment type="cofactor">
    <cofactor evidence="2">
        <name>Ca(2+)</name>
        <dbReference type="ChEBI" id="CHEBI:29108"/>
    </cofactor>
</comment>
<comment type="caution">
    <text evidence="16">The sequence shown here is derived from an EMBL/GenBank/DDBJ whole genome shotgun (WGS) entry which is preliminary data.</text>
</comment>
<evidence type="ECO:0000256" key="8">
    <source>
        <dbReference type="ARBA" id="ARBA00022837"/>
    </source>
</evidence>
<comment type="subcellular location">
    <subcellularLocation>
        <location evidence="3">Secreted</location>
    </subcellularLocation>
</comment>
<evidence type="ECO:0000313" key="17">
    <source>
        <dbReference type="Proteomes" id="UP000559256"/>
    </source>
</evidence>
<reference evidence="16 17" key="1">
    <citation type="journal article" date="2020" name="ISME J.">
        <title>Uncovering the hidden diversity of litter-decomposition mechanisms in mushroom-forming fungi.</title>
        <authorList>
            <person name="Floudas D."/>
            <person name="Bentzer J."/>
            <person name="Ahren D."/>
            <person name="Johansson T."/>
            <person name="Persson P."/>
            <person name="Tunlid A."/>
        </authorList>
    </citation>
    <scope>NUCLEOTIDE SEQUENCE [LARGE SCALE GENOMIC DNA]</scope>
    <source>
        <strain evidence="16 17">CBS 291.85</strain>
    </source>
</reference>
<evidence type="ECO:0000256" key="3">
    <source>
        <dbReference type="ARBA" id="ARBA00004613"/>
    </source>
</evidence>
<evidence type="ECO:0000256" key="10">
    <source>
        <dbReference type="ARBA" id="ARBA00025679"/>
    </source>
</evidence>
<evidence type="ECO:0000256" key="1">
    <source>
        <dbReference type="ARBA" id="ARBA00000695"/>
    </source>
</evidence>
<dbReference type="EMBL" id="JAACJM010000246">
    <property type="protein sequence ID" value="KAF5335226.1"/>
    <property type="molecule type" value="Genomic_DNA"/>
</dbReference>
<dbReference type="PANTHER" id="PTHR31987:SF1">
    <property type="entry name" value="GLUTAMINASE A"/>
    <property type="match status" value="1"/>
</dbReference>
<keyword evidence="7 13" id="KW-0732">Signal</keyword>
<keyword evidence="12" id="KW-0812">Transmembrane</keyword>
<evidence type="ECO:0000256" key="11">
    <source>
        <dbReference type="SAM" id="MobiDB-lite"/>
    </source>
</evidence>
<dbReference type="EC" id="4.2.2.2" evidence="5"/>
<feature type="domain" description="Glutaminase A central" evidence="14">
    <location>
        <begin position="639"/>
        <end position="891"/>
    </location>
</feature>
<feature type="compositionally biased region" description="Polar residues" evidence="11">
    <location>
        <begin position="1154"/>
        <end position="1175"/>
    </location>
</feature>
<evidence type="ECO:0000259" key="15">
    <source>
        <dbReference type="Pfam" id="PF17168"/>
    </source>
</evidence>
<dbReference type="InterPro" id="IPR011050">
    <property type="entry name" value="Pectin_lyase_fold/virulence"/>
</dbReference>
<accession>A0A8H5C532</accession>